<dbReference type="GO" id="GO:0004519">
    <property type="term" value="F:endonuclease activity"/>
    <property type="evidence" value="ECO:0007669"/>
    <property type="project" value="InterPro"/>
</dbReference>
<dbReference type="CDD" id="cd00085">
    <property type="entry name" value="HNHc"/>
    <property type="match status" value="1"/>
</dbReference>
<dbReference type="Gene3D" id="1.10.30.50">
    <property type="match status" value="1"/>
</dbReference>
<evidence type="ECO:0000313" key="3">
    <source>
        <dbReference type="EMBL" id="KGM94355.1"/>
    </source>
</evidence>
<reference evidence="3 4" key="1">
    <citation type="submission" date="2014-01" db="EMBL/GenBank/DDBJ databases">
        <title>Plasmidome dynamics in the species complex Clostridium novyi sensu lato converts strains of independent lineages into distinctly different pathogens.</title>
        <authorList>
            <person name="Skarin H."/>
            <person name="Segerman B."/>
        </authorList>
    </citation>
    <scope>NUCLEOTIDE SEQUENCE [LARGE SCALE GENOMIC DNA]</scope>
    <source>
        <strain evidence="3 4">4552</strain>
    </source>
</reference>
<protein>
    <recommendedName>
        <fullName evidence="2">HNH nuclease domain-containing protein</fullName>
    </recommendedName>
</protein>
<dbReference type="InterPro" id="IPR003615">
    <property type="entry name" value="HNH_nuc"/>
</dbReference>
<keyword evidence="1" id="KW-0175">Coiled coil</keyword>
<dbReference type="Pfam" id="PF01844">
    <property type="entry name" value="HNH"/>
    <property type="match status" value="1"/>
</dbReference>
<proteinExistence type="predicted"/>
<dbReference type="AlphaFoldDB" id="A0A0A0I3U4"/>
<dbReference type="InterPro" id="IPR002711">
    <property type="entry name" value="HNH"/>
</dbReference>
<dbReference type="GO" id="GO:0008270">
    <property type="term" value="F:zinc ion binding"/>
    <property type="evidence" value="ECO:0007669"/>
    <property type="project" value="InterPro"/>
</dbReference>
<dbReference type="EMBL" id="JENJ01000074">
    <property type="protein sequence ID" value="KGM94355.1"/>
    <property type="molecule type" value="Genomic_DNA"/>
</dbReference>
<feature type="domain" description="HNH nuclease" evidence="2">
    <location>
        <begin position="13"/>
        <end position="65"/>
    </location>
</feature>
<dbReference type="RefSeq" id="WP_039256191.1">
    <property type="nucleotide sequence ID" value="NZ_JENJ01000074.1"/>
</dbReference>
<organism evidence="3 4">
    <name type="scientific">Clostridium novyi A str. 4552</name>
    <dbReference type="NCBI Taxonomy" id="1444289"/>
    <lineage>
        <taxon>Bacteria</taxon>
        <taxon>Bacillati</taxon>
        <taxon>Bacillota</taxon>
        <taxon>Clostridia</taxon>
        <taxon>Eubacteriales</taxon>
        <taxon>Clostridiaceae</taxon>
        <taxon>Clostridium</taxon>
    </lineage>
</organism>
<evidence type="ECO:0000259" key="2">
    <source>
        <dbReference type="SMART" id="SM00507"/>
    </source>
</evidence>
<name>A0A0A0I3U4_CLONO</name>
<dbReference type="PANTHER" id="PTHR33877">
    <property type="entry name" value="SLL1193 PROTEIN"/>
    <property type="match status" value="1"/>
</dbReference>
<accession>A0A0A0I3U4</accession>
<sequence>MCKRKYTAIEQQAIQNVRETQPHVCYYCHKSLSDKEITIDHIQPYSRGGQTTEDNLVIACYHCNKEKSNMNLEEYQQYLRLKNKASKSVDTDTAGIELSNLYVLHQDINRDFNIAKNEYKNMLESIFAKPVWEDYAHYRLQKLQFLMWQYNTCKAKKERIEEAIEIQQQIVDLLNRKREIAEANATEKINNMLGKLRIDVVKRKLCDELNIDYEFQKYPNDTESVVNINLIKIQEEFKATPPTNSKMKYREQYYRMFGRIDKAITLDENNVLLNGYSRYLLLKYYRAELVPVKYVKSNRKYNVTTNIVGNNNNVNINF</sequence>
<gene>
    <name evidence="3" type="ORF">Z968_11795</name>
</gene>
<evidence type="ECO:0000256" key="1">
    <source>
        <dbReference type="SAM" id="Coils"/>
    </source>
</evidence>
<dbReference type="Proteomes" id="UP000030012">
    <property type="component" value="Unassembled WGS sequence"/>
</dbReference>
<feature type="coiled-coil region" evidence="1">
    <location>
        <begin position="157"/>
        <end position="184"/>
    </location>
</feature>
<dbReference type="GO" id="GO:0003676">
    <property type="term" value="F:nucleic acid binding"/>
    <property type="evidence" value="ECO:0007669"/>
    <property type="project" value="InterPro"/>
</dbReference>
<dbReference type="SMART" id="SM00507">
    <property type="entry name" value="HNHc"/>
    <property type="match status" value="1"/>
</dbReference>
<comment type="caution">
    <text evidence="3">The sequence shown here is derived from an EMBL/GenBank/DDBJ whole genome shotgun (WGS) entry which is preliminary data.</text>
</comment>
<dbReference type="PANTHER" id="PTHR33877:SF2">
    <property type="entry name" value="OS07G0170200 PROTEIN"/>
    <property type="match status" value="1"/>
</dbReference>
<dbReference type="InterPro" id="IPR052892">
    <property type="entry name" value="NA-targeting_endonuclease"/>
</dbReference>
<evidence type="ECO:0000313" key="4">
    <source>
        <dbReference type="Proteomes" id="UP000030012"/>
    </source>
</evidence>